<reference evidence="1" key="1">
    <citation type="submission" date="2023-03" db="EMBL/GenBank/DDBJ databases">
        <title>Actinoallomurus iriomotensis NBRC 103681.</title>
        <authorList>
            <person name="Ichikawa N."/>
            <person name="Sato H."/>
            <person name="Tonouchi N."/>
        </authorList>
    </citation>
    <scope>NUCLEOTIDE SEQUENCE</scope>
    <source>
        <strain evidence="1">NBRC 103681</strain>
    </source>
</reference>
<comment type="caution">
    <text evidence="1">The sequence shown here is derived from an EMBL/GenBank/DDBJ whole genome shotgun (WGS) entry which is preliminary data.</text>
</comment>
<evidence type="ECO:0000313" key="2">
    <source>
        <dbReference type="Proteomes" id="UP001165135"/>
    </source>
</evidence>
<sequence length="43" mass="4195">MTGGSGPSSGSVRDPGFVVRVPVGGAAGEVVVRAGDRVDLGLR</sequence>
<dbReference type="AlphaFoldDB" id="A0A9W6RDB5"/>
<evidence type="ECO:0000313" key="1">
    <source>
        <dbReference type="EMBL" id="GLY71967.1"/>
    </source>
</evidence>
<dbReference type="Proteomes" id="UP001165135">
    <property type="component" value="Unassembled WGS sequence"/>
</dbReference>
<organism evidence="1 2">
    <name type="scientific">Actinoallomurus iriomotensis</name>
    <dbReference type="NCBI Taxonomy" id="478107"/>
    <lineage>
        <taxon>Bacteria</taxon>
        <taxon>Bacillati</taxon>
        <taxon>Actinomycetota</taxon>
        <taxon>Actinomycetes</taxon>
        <taxon>Streptosporangiales</taxon>
        <taxon>Thermomonosporaceae</taxon>
        <taxon>Actinoallomurus</taxon>
    </lineage>
</organism>
<protein>
    <submittedName>
        <fullName evidence="1">Uncharacterized protein</fullName>
    </submittedName>
</protein>
<proteinExistence type="predicted"/>
<dbReference type="EMBL" id="BSTJ01000001">
    <property type="protein sequence ID" value="GLY71967.1"/>
    <property type="molecule type" value="Genomic_DNA"/>
</dbReference>
<gene>
    <name evidence="1" type="ORF">Airi01_002340</name>
</gene>
<name>A0A9W6RDB5_9ACTN</name>
<accession>A0A9W6RDB5</accession>